<dbReference type="GO" id="GO:0004325">
    <property type="term" value="F:ferrochelatase activity"/>
    <property type="evidence" value="ECO:0007669"/>
    <property type="project" value="InterPro"/>
</dbReference>
<name>W7YHC7_9BACT</name>
<dbReference type="PANTHER" id="PTHR35330">
    <property type="entry name" value="SIROHEME BIOSYNTHESIS PROTEIN MET8"/>
    <property type="match status" value="1"/>
</dbReference>
<dbReference type="SUPFAM" id="SSF51735">
    <property type="entry name" value="NAD(P)-binding Rossmann-fold domains"/>
    <property type="match status" value="1"/>
</dbReference>
<dbReference type="Pfam" id="PF13241">
    <property type="entry name" value="NAD_binding_7"/>
    <property type="match status" value="1"/>
</dbReference>
<evidence type="ECO:0000256" key="5">
    <source>
        <dbReference type="ARBA" id="ARBA00023244"/>
    </source>
</evidence>
<protein>
    <recommendedName>
        <fullName evidence="2">precorrin-2 dehydrogenase</fullName>
        <ecNumber evidence="2">1.3.1.76</ecNumber>
    </recommendedName>
</protein>
<sequence length="150" mass="16788">MSMTFLPISINISEQQILLVGGGKVALHKIKLLKRFTSDFKVIAPKVLEEIKGMDGVEIEEREYEEADLKGYLLVYATTDNHELNHLISIQGKQYGCLVNVADNAVYSDFVSPAIYKCDEFTIAVGSDGRDVKASIALRNKIRDFLQNSF</sequence>
<evidence type="ECO:0000313" key="7">
    <source>
        <dbReference type="EMBL" id="GAF03841.1"/>
    </source>
</evidence>
<accession>W7YHC7</accession>
<organism evidence="7 8">
    <name type="scientific">Saccharicrinis fermentans DSM 9555 = JCM 21142</name>
    <dbReference type="NCBI Taxonomy" id="869213"/>
    <lineage>
        <taxon>Bacteria</taxon>
        <taxon>Pseudomonadati</taxon>
        <taxon>Bacteroidota</taxon>
        <taxon>Bacteroidia</taxon>
        <taxon>Marinilabiliales</taxon>
        <taxon>Marinilabiliaceae</taxon>
        <taxon>Saccharicrinis</taxon>
    </lineage>
</organism>
<comment type="caution">
    <text evidence="7">The sequence shown here is derived from an EMBL/GenBank/DDBJ whole genome shotgun (WGS) entry which is preliminary data.</text>
</comment>
<evidence type="ECO:0000256" key="4">
    <source>
        <dbReference type="ARBA" id="ARBA00023027"/>
    </source>
</evidence>
<keyword evidence="5" id="KW-0627">Porphyrin biosynthesis</keyword>
<dbReference type="eggNOG" id="COG1648">
    <property type="taxonomic scope" value="Bacteria"/>
</dbReference>
<proteinExistence type="predicted"/>
<dbReference type="RefSeq" id="WP_211238165.1">
    <property type="nucleotide sequence ID" value="NZ_BAMD01000032.1"/>
</dbReference>
<dbReference type="STRING" id="869213.GCA_000517085_02311"/>
<dbReference type="NCBIfam" id="TIGR01470">
    <property type="entry name" value="cysG_Nterm"/>
    <property type="match status" value="1"/>
</dbReference>
<gene>
    <name evidence="7" type="ORF">JCM21142_72528</name>
</gene>
<evidence type="ECO:0000256" key="6">
    <source>
        <dbReference type="ARBA" id="ARBA00047561"/>
    </source>
</evidence>
<keyword evidence="8" id="KW-1185">Reference proteome</keyword>
<dbReference type="GO" id="GO:0019354">
    <property type="term" value="P:siroheme biosynthetic process"/>
    <property type="evidence" value="ECO:0007669"/>
    <property type="project" value="UniProtKB-UniPathway"/>
</dbReference>
<dbReference type="UniPathway" id="UPA00262">
    <property type="reaction ID" value="UER00222"/>
</dbReference>
<keyword evidence="4" id="KW-0520">NAD</keyword>
<dbReference type="Gene3D" id="3.40.50.720">
    <property type="entry name" value="NAD(P)-binding Rossmann-like Domain"/>
    <property type="match status" value="1"/>
</dbReference>
<dbReference type="GO" id="GO:0043115">
    <property type="term" value="F:precorrin-2 dehydrogenase activity"/>
    <property type="evidence" value="ECO:0007669"/>
    <property type="project" value="UniProtKB-EC"/>
</dbReference>
<comment type="pathway">
    <text evidence="1">Porphyrin-containing compound metabolism; siroheme biosynthesis; sirohydrochlorin from precorrin-2: step 1/1.</text>
</comment>
<dbReference type="InterPro" id="IPR028161">
    <property type="entry name" value="Met8-like"/>
</dbReference>
<dbReference type="EMBL" id="BAMD01000032">
    <property type="protein sequence ID" value="GAF03841.1"/>
    <property type="molecule type" value="Genomic_DNA"/>
</dbReference>
<dbReference type="InterPro" id="IPR006367">
    <property type="entry name" value="Sirohaem_synthase_N"/>
</dbReference>
<dbReference type="InterPro" id="IPR036291">
    <property type="entry name" value="NAD(P)-bd_dom_sf"/>
</dbReference>
<comment type="catalytic activity">
    <reaction evidence="6">
        <text>precorrin-2 + NAD(+) = sirohydrochlorin + NADH + 2 H(+)</text>
        <dbReference type="Rhea" id="RHEA:15613"/>
        <dbReference type="ChEBI" id="CHEBI:15378"/>
        <dbReference type="ChEBI" id="CHEBI:57540"/>
        <dbReference type="ChEBI" id="CHEBI:57945"/>
        <dbReference type="ChEBI" id="CHEBI:58351"/>
        <dbReference type="ChEBI" id="CHEBI:58827"/>
        <dbReference type="EC" id="1.3.1.76"/>
    </reaction>
</comment>
<dbReference type="PANTHER" id="PTHR35330:SF1">
    <property type="entry name" value="SIROHEME BIOSYNTHESIS PROTEIN MET8"/>
    <property type="match status" value="1"/>
</dbReference>
<evidence type="ECO:0000256" key="3">
    <source>
        <dbReference type="ARBA" id="ARBA00023002"/>
    </source>
</evidence>
<dbReference type="EC" id="1.3.1.76" evidence="2"/>
<dbReference type="AlphaFoldDB" id="W7YHC7"/>
<reference evidence="7 8" key="1">
    <citation type="journal article" date="2014" name="Genome Announc.">
        <title>Draft Genome Sequence of Cytophaga fermentans JCM 21142T, a Facultative Anaerobe Isolated from Marine Mud.</title>
        <authorList>
            <person name="Starns D."/>
            <person name="Oshima K."/>
            <person name="Suda W."/>
            <person name="Iino T."/>
            <person name="Yuki M."/>
            <person name="Inoue J."/>
            <person name="Kitamura K."/>
            <person name="Iida T."/>
            <person name="Darby A."/>
            <person name="Hattori M."/>
            <person name="Ohkuma M."/>
        </authorList>
    </citation>
    <scope>NUCLEOTIDE SEQUENCE [LARGE SCALE GENOMIC DNA]</scope>
    <source>
        <strain evidence="7 8">JCM 21142</strain>
    </source>
</reference>
<evidence type="ECO:0000256" key="2">
    <source>
        <dbReference type="ARBA" id="ARBA00012400"/>
    </source>
</evidence>
<evidence type="ECO:0000313" key="8">
    <source>
        <dbReference type="Proteomes" id="UP000019402"/>
    </source>
</evidence>
<evidence type="ECO:0000256" key="1">
    <source>
        <dbReference type="ARBA" id="ARBA00005010"/>
    </source>
</evidence>
<dbReference type="Proteomes" id="UP000019402">
    <property type="component" value="Unassembled WGS sequence"/>
</dbReference>
<keyword evidence="3" id="KW-0560">Oxidoreductase</keyword>